<protein>
    <submittedName>
        <fullName evidence="3">Uncharacterized protein</fullName>
    </submittedName>
</protein>
<feature type="compositionally biased region" description="Basic residues" evidence="1">
    <location>
        <begin position="20"/>
        <end position="29"/>
    </location>
</feature>
<feature type="region of interest" description="Disordered" evidence="1">
    <location>
        <begin position="1"/>
        <end position="55"/>
    </location>
</feature>
<sequence length="119" mass="13676">MYKPILVTDHDDKQCEERTKNKKLRKVQKGRKEDTRTSLQRIHHGRRPGRAADMTGPSHPGLACLIALLLQLHHLLPLHLMLQSHPLQLFPLLFFQQPQVLVVLVVLFFLLVRHICAAG</sequence>
<reference evidence="3 4" key="1">
    <citation type="submission" date="2016-05" db="EMBL/GenBank/DDBJ databases">
        <title>Genome sequencing reveals origins of a unique bacterial endosymbiosis in the earliest lineages of terrestrial Fungi.</title>
        <authorList>
            <consortium name="DOE Joint Genome Institute"/>
            <person name="Uehling J."/>
            <person name="Gryganskyi A."/>
            <person name="Hameed K."/>
            <person name="Tschaplinski T."/>
            <person name="Misztal P."/>
            <person name="Wu S."/>
            <person name="Desiro A."/>
            <person name="Vande Pol N."/>
            <person name="Du Z.-Y."/>
            <person name="Zienkiewicz A."/>
            <person name="Zienkiewicz K."/>
            <person name="Morin E."/>
            <person name="Tisserant E."/>
            <person name="Splivallo R."/>
            <person name="Hainaut M."/>
            <person name="Henrissat B."/>
            <person name="Ohm R."/>
            <person name="Kuo A."/>
            <person name="Yan J."/>
            <person name="Lipzen A."/>
            <person name="Nolan M."/>
            <person name="Labutti K."/>
            <person name="Barry K."/>
            <person name="Goldstein A."/>
            <person name="Labbe J."/>
            <person name="Schadt C."/>
            <person name="Tuskan G."/>
            <person name="Grigoriev I."/>
            <person name="Martin F."/>
            <person name="Vilgalys R."/>
            <person name="Bonito G."/>
        </authorList>
    </citation>
    <scope>NUCLEOTIDE SEQUENCE [LARGE SCALE GENOMIC DNA]</scope>
    <source>
        <strain evidence="3 4">AG-77</strain>
    </source>
</reference>
<proteinExistence type="predicted"/>
<name>A0A197KI47_9FUNG</name>
<keyword evidence="4" id="KW-1185">Reference proteome</keyword>
<evidence type="ECO:0000256" key="1">
    <source>
        <dbReference type="SAM" id="MobiDB-lite"/>
    </source>
</evidence>
<keyword evidence="2" id="KW-0812">Transmembrane</keyword>
<feature type="compositionally biased region" description="Basic and acidic residues" evidence="1">
    <location>
        <begin position="8"/>
        <end position="19"/>
    </location>
</feature>
<keyword evidence="2" id="KW-1133">Transmembrane helix</keyword>
<organism evidence="3 4">
    <name type="scientific">Linnemannia elongata AG-77</name>
    <dbReference type="NCBI Taxonomy" id="1314771"/>
    <lineage>
        <taxon>Eukaryota</taxon>
        <taxon>Fungi</taxon>
        <taxon>Fungi incertae sedis</taxon>
        <taxon>Mucoromycota</taxon>
        <taxon>Mortierellomycotina</taxon>
        <taxon>Mortierellomycetes</taxon>
        <taxon>Mortierellales</taxon>
        <taxon>Mortierellaceae</taxon>
        <taxon>Linnemannia</taxon>
    </lineage>
</organism>
<feature type="transmembrane region" description="Helical" evidence="2">
    <location>
        <begin position="62"/>
        <end position="82"/>
    </location>
</feature>
<gene>
    <name evidence="3" type="ORF">K457DRAFT_369265</name>
</gene>
<dbReference type="AlphaFoldDB" id="A0A197KI47"/>
<feature type="transmembrane region" description="Helical" evidence="2">
    <location>
        <begin position="94"/>
        <end position="112"/>
    </location>
</feature>
<dbReference type="Proteomes" id="UP000078512">
    <property type="component" value="Unassembled WGS sequence"/>
</dbReference>
<accession>A0A197KI47</accession>
<evidence type="ECO:0000313" key="3">
    <source>
        <dbReference type="EMBL" id="OAQ36009.1"/>
    </source>
</evidence>
<keyword evidence="2" id="KW-0472">Membrane</keyword>
<evidence type="ECO:0000256" key="2">
    <source>
        <dbReference type="SAM" id="Phobius"/>
    </source>
</evidence>
<evidence type="ECO:0000313" key="4">
    <source>
        <dbReference type="Proteomes" id="UP000078512"/>
    </source>
</evidence>
<dbReference type="EMBL" id="KV442012">
    <property type="protein sequence ID" value="OAQ36009.1"/>
    <property type="molecule type" value="Genomic_DNA"/>
</dbReference>